<proteinExistence type="predicted"/>
<sequence>MKQNILIVEDHELTRFGLKTTFEGVDYVENLFEADSAEKALEIFNNNRIDIVIMDLGLPVMNGIDATKRIRSSNKDVKIIILTSHNDEKEVLNSLKAGANAYCSKEITPQRLIQVVQSVADGAAWFDPSIAHIVLKATVNSPVIDTENNSKSYDLTSRETQILKLMTEGYSNMEIAQILVISINTTKAHVANILQKLEVDDRLQAALKALKYKIV</sequence>
<protein>
    <submittedName>
        <fullName evidence="6">Response regulator transcription factor</fullName>
    </submittedName>
</protein>
<keyword evidence="2" id="KW-0238">DNA-binding</keyword>
<dbReference type="SMART" id="SM00448">
    <property type="entry name" value="REC"/>
    <property type="match status" value="1"/>
</dbReference>
<dbReference type="PANTHER" id="PTHR43214:SF43">
    <property type="entry name" value="TWO-COMPONENT RESPONSE REGULATOR"/>
    <property type="match status" value="1"/>
</dbReference>
<dbReference type="PRINTS" id="PR00038">
    <property type="entry name" value="HTHLUXR"/>
</dbReference>
<accession>A0A9D1F2H1</accession>
<evidence type="ECO:0000313" key="6">
    <source>
        <dbReference type="EMBL" id="HIS37852.1"/>
    </source>
</evidence>
<feature type="domain" description="HTH luxR-type" evidence="4">
    <location>
        <begin position="148"/>
        <end position="213"/>
    </location>
</feature>
<dbReference type="AlphaFoldDB" id="A0A9D1F2H1"/>
<dbReference type="Pfam" id="PF00196">
    <property type="entry name" value="GerE"/>
    <property type="match status" value="1"/>
</dbReference>
<dbReference type="Gene3D" id="3.40.50.2300">
    <property type="match status" value="1"/>
</dbReference>
<evidence type="ECO:0000259" key="5">
    <source>
        <dbReference type="PROSITE" id="PS50110"/>
    </source>
</evidence>
<keyword evidence="1 3" id="KW-0597">Phosphoprotein</keyword>
<name>A0A9D1F2H1_9BACT</name>
<feature type="domain" description="Response regulatory" evidence="5">
    <location>
        <begin position="4"/>
        <end position="120"/>
    </location>
</feature>
<dbReference type="InterPro" id="IPR039420">
    <property type="entry name" value="WalR-like"/>
</dbReference>
<reference evidence="6" key="1">
    <citation type="submission" date="2020-10" db="EMBL/GenBank/DDBJ databases">
        <authorList>
            <person name="Gilroy R."/>
        </authorList>
    </citation>
    <scope>NUCLEOTIDE SEQUENCE</scope>
    <source>
        <strain evidence="6">6276</strain>
    </source>
</reference>
<dbReference type="PANTHER" id="PTHR43214">
    <property type="entry name" value="TWO-COMPONENT RESPONSE REGULATOR"/>
    <property type="match status" value="1"/>
</dbReference>
<dbReference type="GO" id="GO:0000160">
    <property type="term" value="P:phosphorelay signal transduction system"/>
    <property type="evidence" value="ECO:0007669"/>
    <property type="project" value="InterPro"/>
</dbReference>
<dbReference type="GO" id="GO:0006355">
    <property type="term" value="P:regulation of DNA-templated transcription"/>
    <property type="evidence" value="ECO:0007669"/>
    <property type="project" value="InterPro"/>
</dbReference>
<dbReference type="InterPro" id="IPR016032">
    <property type="entry name" value="Sig_transdc_resp-reg_C-effctor"/>
</dbReference>
<dbReference type="CDD" id="cd17535">
    <property type="entry name" value="REC_NarL-like"/>
    <property type="match status" value="1"/>
</dbReference>
<organism evidence="6 7">
    <name type="scientific">Candidatus Scatousia excrementigallinarum</name>
    <dbReference type="NCBI Taxonomy" id="2840935"/>
    <lineage>
        <taxon>Bacteria</taxon>
        <taxon>Candidatus Scatousia</taxon>
    </lineage>
</organism>
<dbReference type="SUPFAM" id="SSF52172">
    <property type="entry name" value="CheY-like"/>
    <property type="match status" value="1"/>
</dbReference>
<dbReference type="EMBL" id="DVIU01000301">
    <property type="protein sequence ID" value="HIS37852.1"/>
    <property type="molecule type" value="Genomic_DNA"/>
</dbReference>
<dbReference type="PROSITE" id="PS50110">
    <property type="entry name" value="RESPONSE_REGULATORY"/>
    <property type="match status" value="1"/>
</dbReference>
<dbReference type="InterPro" id="IPR000792">
    <property type="entry name" value="Tscrpt_reg_LuxR_C"/>
</dbReference>
<dbReference type="SMART" id="SM00421">
    <property type="entry name" value="HTH_LUXR"/>
    <property type="match status" value="1"/>
</dbReference>
<dbReference type="InterPro" id="IPR001789">
    <property type="entry name" value="Sig_transdc_resp-reg_receiver"/>
</dbReference>
<reference evidence="6" key="2">
    <citation type="journal article" date="2021" name="PeerJ">
        <title>Extensive microbial diversity within the chicken gut microbiome revealed by metagenomics and culture.</title>
        <authorList>
            <person name="Gilroy R."/>
            <person name="Ravi A."/>
            <person name="Getino M."/>
            <person name="Pursley I."/>
            <person name="Horton D.L."/>
            <person name="Alikhan N.F."/>
            <person name="Baker D."/>
            <person name="Gharbi K."/>
            <person name="Hall N."/>
            <person name="Watson M."/>
            <person name="Adriaenssens E.M."/>
            <person name="Foster-Nyarko E."/>
            <person name="Jarju S."/>
            <person name="Secka A."/>
            <person name="Antonio M."/>
            <person name="Oren A."/>
            <person name="Chaudhuri R.R."/>
            <person name="La Ragione R."/>
            <person name="Hildebrand F."/>
            <person name="Pallen M.J."/>
        </authorList>
    </citation>
    <scope>NUCLEOTIDE SEQUENCE</scope>
    <source>
        <strain evidence="6">6276</strain>
    </source>
</reference>
<dbReference type="PROSITE" id="PS50043">
    <property type="entry name" value="HTH_LUXR_2"/>
    <property type="match status" value="1"/>
</dbReference>
<dbReference type="InterPro" id="IPR058245">
    <property type="entry name" value="NreC/VraR/RcsB-like_REC"/>
</dbReference>
<evidence type="ECO:0000256" key="2">
    <source>
        <dbReference type="ARBA" id="ARBA00023125"/>
    </source>
</evidence>
<evidence type="ECO:0000259" key="4">
    <source>
        <dbReference type="PROSITE" id="PS50043"/>
    </source>
</evidence>
<evidence type="ECO:0000313" key="7">
    <source>
        <dbReference type="Proteomes" id="UP000823928"/>
    </source>
</evidence>
<feature type="modified residue" description="4-aspartylphosphate" evidence="3">
    <location>
        <position position="55"/>
    </location>
</feature>
<dbReference type="SUPFAM" id="SSF46894">
    <property type="entry name" value="C-terminal effector domain of the bipartite response regulators"/>
    <property type="match status" value="1"/>
</dbReference>
<dbReference type="Proteomes" id="UP000823928">
    <property type="component" value="Unassembled WGS sequence"/>
</dbReference>
<evidence type="ECO:0000256" key="3">
    <source>
        <dbReference type="PROSITE-ProRule" id="PRU00169"/>
    </source>
</evidence>
<dbReference type="CDD" id="cd06170">
    <property type="entry name" value="LuxR_C_like"/>
    <property type="match status" value="1"/>
</dbReference>
<evidence type="ECO:0000256" key="1">
    <source>
        <dbReference type="ARBA" id="ARBA00022553"/>
    </source>
</evidence>
<comment type="caution">
    <text evidence="6">The sequence shown here is derived from an EMBL/GenBank/DDBJ whole genome shotgun (WGS) entry which is preliminary data.</text>
</comment>
<dbReference type="Pfam" id="PF00072">
    <property type="entry name" value="Response_reg"/>
    <property type="match status" value="1"/>
</dbReference>
<dbReference type="GO" id="GO:0003677">
    <property type="term" value="F:DNA binding"/>
    <property type="evidence" value="ECO:0007669"/>
    <property type="project" value="UniProtKB-KW"/>
</dbReference>
<gene>
    <name evidence="6" type="ORF">IAC10_14710</name>
</gene>
<dbReference type="InterPro" id="IPR011006">
    <property type="entry name" value="CheY-like_superfamily"/>
</dbReference>